<keyword evidence="9 10" id="KW-0472">Membrane</keyword>
<keyword evidence="8 10" id="KW-0496">Mitochondrion</keyword>
<evidence type="ECO:0000256" key="6">
    <source>
        <dbReference type="ARBA" id="ARBA00023055"/>
    </source>
</evidence>
<dbReference type="InterPro" id="IPR031468">
    <property type="entry name" value="SMP_LBD"/>
</dbReference>
<dbReference type="PANTHER" id="PTHR28185:SF1">
    <property type="entry name" value="MITOCHONDRIAL DISTRIBUTION AND MORPHOLOGY PROTEIN 34"/>
    <property type="match status" value="1"/>
</dbReference>
<gene>
    <name evidence="10" type="primary">MDM34</name>
    <name evidence="13" type="ORF">QBC35DRAFT_110598</name>
</gene>
<feature type="compositionally biased region" description="Basic residues" evidence="11">
    <location>
        <begin position="360"/>
        <end position="375"/>
    </location>
</feature>
<evidence type="ECO:0000256" key="5">
    <source>
        <dbReference type="ARBA" id="ARBA00022787"/>
    </source>
</evidence>
<dbReference type="InterPro" id="IPR027536">
    <property type="entry name" value="MDM34"/>
</dbReference>
<dbReference type="AlphaFoldDB" id="A0AAN7AL38"/>
<feature type="compositionally biased region" description="Polar residues" evidence="11">
    <location>
        <begin position="391"/>
        <end position="400"/>
    </location>
</feature>
<dbReference type="HAMAP" id="MF_03105">
    <property type="entry name" value="Mdm34"/>
    <property type="match status" value="1"/>
</dbReference>
<feature type="compositionally biased region" description="Polar residues" evidence="11">
    <location>
        <begin position="321"/>
        <end position="332"/>
    </location>
</feature>
<dbReference type="GO" id="GO:0032865">
    <property type="term" value="C:ERMES complex"/>
    <property type="evidence" value="ECO:0007669"/>
    <property type="project" value="UniProtKB-UniRule"/>
</dbReference>
<dbReference type="EMBL" id="MU864369">
    <property type="protein sequence ID" value="KAK4190057.1"/>
    <property type="molecule type" value="Genomic_DNA"/>
</dbReference>
<dbReference type="PANTHER" id="PTHR28185">
    <property type="entry name" value="MITOCHONDRIAL DISTRIBUTION AND MORPHOLOGY PROTEIN 34"/>
    <property type="match status" value="1"/>
</dbReference>
<keyword evidence="6" id="KW-0445">Lipid transport</keyword>
<keyword evidence="3 10" id="KW-1134">Transmembrane beta strand</keyword>
<feature type="compositionally biased region" description="Polar residues" evidence="11">
    <location>
        <begin position="467"/>
        <end position="481"/>
    </location>
</feature>
<dbReference type="GO" id="GO:0015914">
    <property type="term" value="P:phospholipid transport"/>
    <property type="evidence" value="ECO:0007669"/>
    <property type="project" value="TreeGrafter"/>
</dbReference>
<proteinExistence type="inferred from homology"/>
<evidence type="ECO:0000256" key="2">
    <source>
        <dbReference type="ARBA" id="ARBA00022448"/>
    </source>
</evidence>
<feature type="domain" description="SMP-LTD" evidence="12">
    <location>
        <begin position="1"/>
        <end position="195"/>
    </location>
</feature>
<dbReference type="GO" id="GO:1990456">
    <property type="term" value="P:mitochondrion-endoplasmic reticulum membrane tethering"/>
    <property type="evidence" value="ECO:0007669"/>
    <property type="project" value="TreeGrafter"/>
</dbReference>
<comment type="subcellular location">
    <subcellularLocation>
        <location evidence="1">Membrane</location>
    </subcellularLocation>
    <subcellularLocation>
        <location evidence="10">Mitochondrion outer membrane</location>
        <topology evidence="10">Multi-pass membrane protein</topology>
    </subcellularLocation>
    <text evidence="10">The ERMES/MDM complex localizes to a few discrete foci (around 10 per single cell), that represent mitochondria-endoplasmic reticulum junctions. These foci are often found next to mtDNA nucleoids.</text>
</comment>
<dbReference type="InterPro" id="IPR058825">
    <property type="entry name" value="MDM34_N"/>
</dbReference>
<evidence type="ECO:0000259" key="12">
    <source>
        <dbReference type="PROSITE" id="PS51847"/>
    </source>
</evidence>
<dbReference type="GO" id="GO:0007005">
    <property type="term" value="P:mitochondrion organization"/>
    <property type="evidence" value="ECO:0007669"/>
    <property type="project" value="InterPro"/>
</dbReference>
<evidence type="ECO:0000256" key="1">
    <source>
        <dbReference type="ARBA" id="ARBA00004370"/>
    </source>
</evidence>
<comment type="subunit">
    <text evidence="10">Component of the ER-mitochondria encounter structure (ERMES) or MDM complex, composed of MMM1, MDM10, MDM12 and MDM34.</text>
</comment>
<name>A0AAN7AL38_9PEZI</name>
<keyword evidence="5 10" id="KW-1000">Mitochondrion outer membrane</keyword>
<dbReference type="Proteomes" id="UP001302126">
    <property type="component" value="Unassembled WGS sequence"/>
</dbReference>
<evidence type="ECO:0000313" key="13">
    <source>
        <dbReference type="EMBL" id="KAK4190057.1"/>
    </source>
</evidence>
<reference evidence="13" key="1">
    <citation type="journal article" date="2023" name="Mol. Phylogenet. Evol.">
        <title>Genome-scale phylogeny and comparative genomics of the fungal order Sordariales.</title>
        <authorList>
            <person name="Hensen N."/>
            <person name="Bonometti L."/>
            <person name="Westerberg I."/>
            <person name="Brannstrom I.O."/>
            <person name="Guillou S."/>
            <person name="Cros-Aarteil S."/>
            <person name="Calhoun S."/>
            <person name="Haridas S."/>
            <person name="Kuo A."/>
            <person name="Mondo S."/>
            <person name="Pangilinan J."/>
            <person name="Riley R."/>
            <person name="LaButti K."/>
            <person name="Andreopoulos B."/>
            <person name="Lipzen A."/>
            <person name="Chen C."/>
            <person name="Yan M."/>
            <person name="Daum C."/>
            <person name="Ng V."/>
            <person name="Clum A."/>
            <person name="Steindorff A."/>
            <person name="Ohm R.A."/>
            <person name="Martin F."/>
            <person name="Silar P."/>
            <person name="Natvig D.O."/>
            <person name="Lalanne C."/>
            <person name="Gautier V."/>
            <person name="Ament-Velasquez S.L."/>
            <person name="Kruys A."/>
            <person name="Hutchinson M.I."/>
            <person name="Powell A.J."/>
            <person name="Barry K."/>
            <person name="Miller A.N."/>
            <person name="Grigoriev I.V."/>
            <person name="Debuchy R."/>
            <person name="Gladieux P."/>
            <person name="Hiltunen Thoren M."/>
            <person name="Johannesson H."/>
        </authorList>
    </citation>
    <scope>NUCLEOTIDE SEQUENCE</scope>
    <source>
        <strain evidence="13">PSN309</strain>
    </source>
</reference>
<evidence type="ECO:0000256" key="9">
    <source>
        <dbReference type="ARBA" id="ARBA00023136"/>
    </source>
</evidence>
<protein>
    <recommendedName>
        <fullName evidence="10">Mitochondrial distribution and morphology protein 34</fullName>
    </recommendedName>
</protein>
<feature type="region of interest" description="Disordered" evidence="11">
    <location>
        <begin position="321"/>
        <end position="501"/>
    </location>
</feature>
<dbReference type="PROSITE" id="PS51847">
    <property type="entry name" value="SMP"/>
    <property type="match status" value="1"/>
</dbReference>
<keyword evidence="7" id="KW-0446">Lipid-binding</keyword>
<dbReference type="Pfam" id="PF26545">
    <property type="entry name" value="Mdm34_N"/>
    <property type="match status" value="1"/>
</dbReference>
<evidence type="ECO:0000256" key="10">
    <source>
        <dbReference type="HAMAP-Rule" id="MF_03105"/>
    </source>
</evidence>
<organism evidence="13 14">
    <name type="scientific">Podospora australis</name>
    <dbReference type="NCBI Taxonomy" id="1536484"/>
    <lineage>
        <taxon>Eukaryota</taxon>
        <taxon>Fungi</taxon>
        <taxon>Dikarya</taxon>
        <taxon>Ascomycota</taxon>
        <taxon>Pezizomycotina</taxon>
        <taxon>Sordariomycetes</taxon>
        <taxon>Sordariomycetidae</taxon>
        <taxon>Sordariales</taxon>
        <taxon>Podosporaceae</taxon>
        <taxon>Podospora</taxon>
    </lineage>
</organism>
<reference evidence="13" key="2">
    <citation type="submission" date="2023-05" db="EMBL/GenBank/DDBJ databases">
        <authorList>
            <consortium name="Lawrence Berkeley National Laboratory"/>
            <person name="Steindorff A."/>
            <person name="Hensen N."/>
            <person name="Bonometti L."/>
            <person name="Westerberg I."/>
            <person name="Brannstrom I.O."/>
            <person name="Guillou S."/>
            <person name="Cros-Aarteil S."/>
            <person name="Calhoun S."/>
            <person name="Haridas S."/>
            <person name="Kuo A."/>
            <person name="Mondo S."/>
            <person name="Pangilinan J."/>
            <person name="Riley R."/>
            <person name="Labutti K."/>
            <person name="Andreopoulos B."/>
            <person name="Lipzen A."/>
            <person name="Chen C."/>
            <person name="Yanf M."/>
            <person name="Daum C."/>
            <person name="Ng V."/>
            <person name="Clum A."/>
            <person name="Ohm R."/>
            <person name="Martin F."/>
            <person name="Silar P."/>
            <person name="Natvig D."/>
            <person name="Lalanne C."/>
            <person name="Gautier V."/>
            <person name="Ament-Velasquez S.L."/>
            <person name="Kruys A."/>
            <person name="Hutchinson M.I."/>
            <person name="Powell A.J."/>
            <person name="Barry K."/>
            <person name="Miller A.N."/>
            <person name="Grigoriev I.V."/>
            <person name="Debuchy R."/>
            <person name="Gladieux P."/>
            <person name="Thoren M.H."/>
            <person name="Johannesson H."/>
        </authorList>
    </citation>
    <scope>NUCLEOTIDE SEQUENCE</scope>
    <source>
        <strain evidence="13">PSN309</strain>
    </source>
</reference>
<sequence>MAFNFNWSPLTADAGFYERARDLLTTALNKSPKPPIIVDDIFVTEFNLGSVPPDLEILEIGDLAEDRFRGIFKMCYSGDAFLTLKTRVQANPLNTYLSAKPNFTSPQPLAAASSLTIPLQITLSEIKLSAFIIVVFSKQKGLTLVFRNDPLESLKVSSTFDSIQFVRDYLQRTIEEKLRDLMMDELPAIIHRLSQQLWCPDQIAKEDEEQSKESDEHTINPLSTPPLDAVDANGHLLDPATISELSLDAGPEIMSLFSQSSLLKLDSMTTSQCTSSLETSAIQDAMFRAWTGGSEKVETSTPPLSTPNLVRSTSYNGSAHTYTFSDTASQDQGHLPSRPSMVSLNSATAGLSLGSGRNAKTGRKKKTRVVNLRRKATSEVNSEAGDDGSAETDSTATTPASEPVMSHPILEVPEEEMAMPSSSAAANKVRFGGSSDLPSQARRPSLRPEPVKVSEGSIPSAEIKSAAKSTLRYSHDQNQPAGPTLDVKADWGRSGRPQSDTSSVILEQAWIMKMAGEIARRVYDEKNRNPQLWAEADDSPPPAYEAR</sequence>
<keyword evidence="4 10" id="KW-0812">Transmembrane</keyword>
<evidence type="ECO:0000313" key="14">
    <source>
        <dbReference type="Proteomes" id="UP001302126"/>
    </source>
</evidence>
<comment type="domain">
    <text evidence="10">Lacks alpha-helical transmembrane segments, suggesting that it resides in the membrane via beta-sheet conformations similar to those predicted for other outer membrane proteins and porin.</text>
</comment>
<feature type="compositionally biased region" description="Polar residues" evidence="11">
    <location>
        <begin position="340"/>
        <end position="349"/>
    </location>
</feature>
<comment type="similarity">
    <text evidence="10">Belongs to the MDM34 family.</text>
</comment>
<dbReference type="CDD" id="cd21673">
    <property type="entry name" value="SMP_Mdm34"/>
    <property type="match status" value="1"/>
</dbReference>
<evidence type="ECO:0000256" key="8">
    <source>
        <dbReference type="ARBA" id="ARBA00023128"/>
    </source>
</evidence>
<evidence type="ECO:0000256" key="11">
    <source>
        <dbReference type="SAM" id="MobiDB-lite"/>
    </source>
</evidence>
<comment type="caution">
    <text evidence="13">The sequence shown here is derived from an EMBL/GenBank/DDBJ whole genome shotgun (WGS) entry which is preliminary data.</text>
</comment>
<keyword evidence="2" id="KW-0813">Transport</keyword>
<keyword evidence="14" id="KW-1185">Reference proteome</keyword>
<comment type="function">
    <text evidence="10">Component of the ERMES/MDM complex, which serves as a molecular tether to connect the endoplasmic reticulum (ER) and mitochondria. Components of this complex are involved in the control of mitochondrial shape and protein biogenesis, and function in nonvesicular lipid trafficking between the ER and mitochondria. MDM34 is required for the interaction of the ER-resident membrane protein MMM1 and the outer mitochondrial membrane-resident beta-barrel protein MDM10.</text>
</comment>
<accession>A0AAN7AL38</accession>
<evidence type="ECO:0000256" key="7">
    <source>
        <dbReference type="ARBA" id="ARBA00023121"/>
    </source>
</evidence>
<dbReference type="GO" id="GO:0008289">
    <property type="term" value="F:lipid binding"/>
    <property type="evidence" value="ECO:0007669"/>
    <property type="project" value="UniProtKB-KW"/>
</dbReference>
<evidence type="ECO:0000256" key="4">
    <source>
        <dbReference type="ARBA" id="ARBA00022692"/>
    </source>
</evidence>
<evidence type="ECO:0000256" key="3">
    <source>
        <dbReference type="ARBA" id="ARBA00022452"/>
    </source>
</evidence>
<feature type="region of interest" description="Disordered" evidence="11">
    <location>
        <begin position="205"/>
        <end position="225"/>
    </location>
</feature>